<feature type="domain" description="RCK C-terminal" evidence="9">
    <location>
        <begin position="294"/>
        <end position="380"/>
    </location>
</feature>
<dbReference type="PANTHER" id="PTHR43652:SF2">
    <property type="entry name" value="BASIC AMINO ACID ANTIPORTER YFCC-RELATED"/>
    <property type="match status" value="1"/>
</dbReference>
<evidence type="ECO:0000256" key="3">
    <source>
        <dbReference type="ARBA" id="ARBA00022692"/>
    </source>
</evidence>
<feature type="transmembrane region" description="Helical" evidence="8">
    <location>
        <begin position="486"/>
        <end position="504"/>
    </location>
</feature>
<gene>
    <name evidence="10" type="ORF">LB452_08610</name>
</gene>
<feature type="region of interest" description="Disordered" evidence="7">
    <location>
        <begin position="247"/>
        <end position="266"/>
    </location>
</feature>
<dbReference type="Pfam" id="PF03600">
    <property type="entry name" value="CitMHS"/>
    <property type="match status" value="1"/>
</dbReference>
<dbReference type="InterPro" id="IPR051679">
    <property type="entry name" value="DASS-Related_Transporters"/>
</dbReference>
<dbReference type="Pfam" id="PF02080">
    <property type="entry name" value="TrkA_C"/>
    <property type="match status" value="1"/>
</dbReference>
<sequence length="594" mass="65365">MTIDAYITLAIIAISMVCFIKKSIPVDLVALGIMVSLVVTGIVEADEAISGFANQATLAVAAMFILSQALIKSNLIDFLSPIMEKLLNKSYRVSIISIAAMVGGISAFINNTPVVATFIPVVNRTTRKLKRSPSKYLIPLSYLAIIGGSCTLIGTSTNLLVSGMASDRGFDDFNMFTMAPVGLCLFIVGLLYIIFVGRYLLPNTGIEDLMEEQEATKRFLAEVRIKQKPEEEEMNLNNLFDNKDIEIKSHKREDQTEEKPDDSKRLKEGDSLLIEGTLKEINKLIKDDYFSLTEDFEDKEFPDEETRMVEIILLPNSEILGSKLTQVDFLNRYNANVIGIRQRGKKQLSDLKEVKLQAGDVLVLLTNKKGYQLLKESQEKQNSPFISVSEQVLSDLNPRKLYITASVILSVILLATFNVLPLVISAFGGVIILNSAGVISMQEAYRSIDWKVIFLLAGSLSLGSAMTSSGLSENISNLLVNISSDFKSQIFIIAVFYLFTNLLTETMSNNASAALMVPIAFSVSSSLGINILPFLVTIAVAGSASFMTPIGYQTNTMVFSAGKYQFLDFTKVGAPLNLLFLITASILIPYFYPF</sequence>
<feature type="transmembrane region" description="Helical" evidence="8">
    <location>
        <begin position="52"/>
        <end position="71"/>
    </location>
</feature>
<feature type="transmembrane region" description="Helical" evidence="8">
    <location>
        <begin position="5"/>
        <end position="22"/>
    </location>
</feature>
<dbReference type="InterPro" id="IPR004680">
    <property type="entry name" value="Cit_transptr-like_dom"/>
</dbReference>
<evidence type="ECO:0000256" key="8">
    <source>
        <dbReference type="SAM" id="Phobius"/>
    </source>
</evidence>
<evidence type="ECO:0000256" key="2">
    <source>
        <dbReference type="ARBA" id="ARBA00022448"/>
    </source>
</evidence>
<proteinExistence type="predicted"/>
<name>A0ABS7XKK3_9FLAO</name>
<dbReference type="EMBL" id="JAIQZE010000008">
    <property type="protein sequence ID" value="MBZ9778983.1"/>
    <property type="molecule type" value="Genomic_DNA"/>
</dbReference>
<evidence type="ECO:0000256" key="7">
    <source>
        <dbReference type="SAM" id="MobiDB-lite"/>
    </source>
</evidence>
<keyword evidence="5 8" id="KW-1133">Transmembrane helix</keyword>
<evidence type="ECO:0000256" key="4">
    <source>
        <dbReference type="ARBA" id="ARBA00022737"/>
    </source>
</evidence>
<feature type="transmembrane region" description="Helical" evidence="8">
    <location>
        <begin position="534"/>
        <end position="552"/>
    </location>
</feature>
<feature type="transmembrane region" description="Helical" evidence="8">
    <location>
        <begin position="91"/>
        <end position="119"/>
    </location>
</feature>
<comment type="subcellular location">
    <subcellularLocation>
        <location evidence="1">Membrane</location>
        <topology evidence="1">Multi-pass membrane protein</topology>
    </subcellularLocation>
</comment>
<evidence type="ECO:0000256" key="5">
    <source>
        <dbReference type="ARBA" id="ARBA00022989"/>
    </source>
</evidence>
<dbReference type="Proteomes" id="UP001199314">
    <property type="component" value="Unassembled WGS sequence"/>
</dbReference>
<keyword evidence="2" id="KW-0813">Transport</keyword>
<dbReference type="InterPro" id="IPR036721">
    <property type="entry name" value="RCK_C_sf"/>
</dbReference>
<feature type="transmembrane region" description="Helical" evidence="8">
    <location>
        <begin position="140"/>
        <end position="161"/>
    </location>
</feature>
<accession>A0ABS7XKK3</accession>
<keyword evidence="6 8" id="KW-0472">Membrane</keyword>
<feature type="transmembrane region" description="Helical" evidence="8">
    <location>
        <begin position="28"/>
        <end position="45"/>
    </location>
</feature>
<organism evidence="10 11">
    <name type="scientific">Psychroflexus longus</name>
    <dbReference type="NCBI Taxonomy" id="2873596"/>
    <lineage>
        <taxon>Bacteria</taxon>
        <taxon>Pseudomonadati</taxon>
        <taxon>Bacteroidota</taxon>
        <taxon>Flavobacteriia</taxon>
        <taxon>Flavobacteriales</taxon>
        <taxon>Flavobacteriaceae</taxon>
        <taxon>Psychroflexus</taxon>
    </lineage>
</organism>
<evidence type="ECO:0000256" key="6">
    <source>
        <dbReference type="ARBA" id="ARBA00023136"/>
    </source>
</evidence>
<evidence type="ECO:0000256" key="1">
    <source>
        <dbReference type="ARBA" id="ARBA00004141"/>
    </source>
</evidence>
<dbReference type="PANTHER" id="PTHR43652">
    <property type="entry name" value="BASIC AMINO ACID ANTIPORTER YFCC-RELATED"/>
    <property type="match status" value="1"/>
</dbReference>
<dbReference type="Gene3D" id="3.30.70.1450">
    <property type="entry name" value="Regulator of K+ conductance, C-terminal domain"/>
    <property type="match status" value="1"/>
</dbReference>
<protein>
    <submittedName>
        <fullName evidence="10">SLC13 family permease</fullName>
    </submittedName>
</protein>
<reference evidence="11" key="1">
    <citation type="submission" date="2023-07" db="EMBL/GenBank/DDBJ databases">
        <title>Novel species isolated from saline lakes on Tibetan Plateau.</title>
        <authorList>
            <person name="Lu H."/>
        </authorList>
    </citation>
    <scope>NUCLEOTIDE SEQUENCE [LARGE SCALE GENOMIC DNA]</scope>
    <source>
        <strain evidence="11">CAK8W</strain>
    </source>
</reference>
<dbReference type="InterPro" id="IPR006037">
    <property type="entry name" value="RCK_C"/>
</dbReference>
<dbReference type="RefSeq" id="WP_224461331.1">
    <property type="nucleotide sequence ID" value="NZ_JAIQZE010000008.1"/>
</dbReference>
<keyword evidence="4" id="KW-0677">Repeat</keyword>
<keyword evidence="11" id="KW-1185">Reference proteome</keyword>
<comment type="caution">
    <text evidence="10">The sequence shown here is derived from an EMBL/GenBank/DDBJ whole genome shotgun (WGS) entry which is preliminary data.</text>
</comment>
<evidence type="ECO:0000259" key="9">
    <source>
        <dbReference type="PROSITE" id="PS51202"/>
    </source>
</evidence>
<dbReference type="SUPFAM" id="SSF116726">
    <property type="entry name" value="TrkA C-terminal domain-like"/>
    <property type="match status" value="1"/>
</dbReference>
<evidence type="ECO:0000313" key="10">
    <source>
        <dbReference type="EMBL" id="MBZ9778983.1"/>
    </source>
</evidence>
<feature type="transmembrane region" description="Helical" evidence="8">
    <location>
        <begin position="173"/>
        <end position="201"/>
    </location>
</feature>
<evidence type="ECO:0000313" key="11">
    <source>
        <dbReference type="Proteomes" id="UP001199314"/>
    </source>
</evidence>
<keyword evidence="3 8" id="KW-0812">Transmembrane</keyword>
<feature type="transmembrane region" description="Helical" evidence="8">
    <location>
        <begin position="572"/>
        <end position="592"/>
    </location>
</feature>
<dbReference type="PROSITE" id="PS51202">
    <property type="entry name" value="RCK_C"/>
    <property type="match status" value="1"/>
</dbReference>
<feature type="transmembrane region" description="Helical" evidence="8">
    <location>
        <begin position="448"/>
        <end position="466"/>
    </location>
</feature>